<reference evidence="4" key="1">
    <citation type="submission" date="2021-02" db="EMBL/GenBank/DDBJ databases">
        <authorList>
            <person name="Nowell W R."/>
        </authorList>
    </citation>
    <scope>NUCLEOTIDE SEQUENCE</scope>
</reference>
<dbReference type="Pfam" id="PF00089">
    <property type="entry name" value="Trypsin"/>
    <property type="match status" value="1"/>
</dbReference>
<keyword evidence="1" id="KW-0732">Signal</keyword>
<dbReference type="EMBL" id="CAJNOK010017141">
    <property type="protein sequence ID" value="CAF1258426.1"/>
    <property type="molecule type" value="Genomic_DNA"/>
</dbReference>
<name>A0A8S2PS36_9BILA</name>
<comment type="caution">
    <text evidence="4">The sequence shown here is derived from an EMBL/GenBank/DDBJ whole genome shotgun (WGS) entry which is preliminary data.</text>
</comment>
<dbReference type="AlphaFoldDB" id="A0A8S2PS36"/>
<feature type="signal peptide" evidence="1">
    <location>
        <begin position="1"/>
        <end position="21"/>
    </location>
</feature>
<gene>
    <name evidence="3" type="ORF">OVA965_LOCUS26613</name>
    <name evidence="4" type="ORF">TMI583_LOCUS27355</name>
</gene>
<evidence type="ECO:0000313" key="3">
    <source>
        <dbReference type="EMBL" id="CAF1258426.1"/>
    </source>
</evidence>
<evidence type="ECO:0000313" key="5">
    <source>
        <dbReference type="Proteomes" id="UP000682733"/>
    </source>
</evidence>
<accession>A0A8S2PS36</accession>
<dbReference type="InterPro" id="IPR001254">
    <property type="entry name" value="Trypsin_dom"/>
</dbReference>
<feature type="chain" id="PRO_5035707514" description="Peptidase S1 domain-containing protein" evidence="1">
    <location>
        <begin position="22"/>
        <end position="221"/>
    </location>
</feature>
<feature type="domain" description="Peptidase S1" evidence="2">
    <location>
        <begin position="112"/>
        <end position="208"/>
    </location>
</feature>
<dbReference type="Gene3D" id="2.40.10.10">
    <property type="entry name" value="Trypsin-like serine proteases"/>
    <property type="match status" value="1"/>
</dbReference>
<organism evidence="4 5">
    <name type="scientific">Didymodactylos carnosus</name>
    <dbReference type="NCBI Taxonomy" id="1234261"/>
    <lineage>
        <taxon>Eukaryota</taxon>
        <taxon>Metazoa</taxon>
        <taxon>Spiralia</taxon>
        <taxon>Gnathifera</taxon>
        <taxon>Rotifera</taxon>
        <taxon>Eurotatoria</taxon>
        <taxon>Bdelloidea</taxon>
        <taxon>Philodinida</taxon>
        <taxon>Philodinidae</taxon>
        <taxon>Didymodactylos</taxon>
    </lineage>
</organism>
<dbReference type="InterPro" id="IPR009003">
    <property type="entry name" value="Peptidase_S1_PA"/>
</dbReference>
<dbReference type="EMBL" id="CAJOBA010038697">
    <property type="protein sequence ID" value="CAF4065332.1"/>
    <property type="molecule type" value="Genomic_DNA"/>
</dbReference>
<dbReference type="GO" id="GO:0004252">
    <property type="term" value="F:serine-type endopeptidase activity"/>
    <property type="evidence" value="ECO:0007669"/>
    <property type="project" value="InterPro"/>
</dbReference>
<dbReference type="SUPFAM" id="SSF50494">
    <property type="entry name" value="Trypsin-like serine proteases"/>
    <property type="match status" value="1"/>
</dbReference>
<dbReference type="InterPro" id="IPR043504">
    <property type="entry name" value="Peptidase_S1_PA_chymotrypsin"/>
</dbReference>
<evidence type="ECO:0000259" key="2">
    <source>
        <dbReference type="Pfam" id="PF00089"/>
    </source>
</evidence>
<evidence type="ECO:0000256" key="1">
    <source>
        <dbReference type="SAM" id="SignalP"/>
    </source>
</evidence>
<proteinExistence type="predicted"/>
<dbReference type="Proteomes" id="UP000682733">
    <property type="component" value="Unassembled WGS sequence"/>
</dbReference>
<sequence>MKNRILFLQVVLCIIICLTTADDQKVVSAHLLLGKSLGVDSHNQLIEHYWTADRLASAIPKKHPYNKTLTEKSLLHLVASSGKKTTIRGKIVANRKAVTSKLHPATVGRVLWTEGIYNYWCSASIITANNNDAIVTAGHCCYNTTTKAWTVNSKWVFMPQYNKGASAIHGTWTARSQYALSGWSENADFNYDICIVLLNTRNNKHIAKIVGSQGIGEFIRL</sequence>
<dbReference type="Proteomes" id="UP000677228">
    <property type="component" value="Unassembled WGS sequence"/>
</dbReference>
<evidence type="ECO:0000313" key="4">
    <source>
        <dbReference type="EMBL" id="CAF4065332.1"/>
    </source>
</evidence>
<dbReference type="GO" id="GO:0006508">
    <property type="term" value="P:proteolysis"/>
    <property type="evidence" value="ECO:0007669"/>
    <property type="project" value="InterPro"/>
</dbReference>
<protein>
    <recommendedName>
        <fullName evidence="2">Peptidase S1 domain-containing protein</fullName>
    </recommendedName>
</protein>